<reference evidence="2" key="2">
    <citation type="submission" date="2023-04" db="EMBL/GenBank/DDBJ databases">
        <authorList>
            <person name="Bu L."/>
            <person name="Lu L."/>
            <person name="Laidemitt M.R."/>
            <person name="Zhang S.M."/>
            <person name="Mutuku M."/>
            <person name="Mkoji G."/>
            <person name="Steinauer M."/>
            <person name="Loker E.S."/>
        </authorList>
    </citation>
    <scope>NUCLEOTIDE SEQUENCE</scope>
    <source>
        <strain evidence="2">KasaAsao</strain>
        <tissue evidence="2">Whole Snail</tissue>
    </source>
</reference>
<accession>A0AAD8BE98</accession>
<feature type="transmembrane region" description="Helical" evidence="1">
    <location>
        <begin position="12"/>
        <end position="33"/>
    </location>
</feature>
<proteinExistence type="predicted"/>
<reference evidence="2" key="1">
    <citation type="journal article" date="2023" name="PLoS Negl. Trop. Dis.">
        <title>A genome sequence for Biomphalaria pfeifferi, the major vector snail for the human-infecting parasite Schistosoma mansoni.</title>
        <authorList>
            <person name="Bu L."/>
            <person name="Lu L."/>
            <person name="Laidemitt M.R."/>
            <person name="Zhang S.M."/>
            <person name="Mutuku M."/>
            <person name="Mkoji G."/>
            <person name="Steinauer M."/>
            <person name="Loker E.S."/>
        </authorList>
    </citation>
    <scope>NUCLEOTIDE SEQUENCE</scope>
    <source>
        <strain evidence="2">KasaAsao</strain>
    </source>
</reference>
<evidence type="ECO:0000313" key="3">
    <source>
        <dbReference type="Proteomes" id="UP001233172"/>
    </source>
</evidence>
<keyword evidence="1" id="KW-1133">Transmembrane helix</keyword>
<evidence type="ECO:0000313" key="2">
    <source>
        <dbReference type="EMBL" id="KAK0052702.1"/>
    </source>
</evidence>
<evidence type="ECO:0000256" key="1">
    <source>
        <dbReference type="SAM" id="Phobius"/>
    </source>
</evidence>
<organism evidence="2 3">
    <name type="scientific">Biomphalaria pfeifferi</name>
    <name type="common">Bloodfluke planorb</name>
    <name type="synonym">Freshwater snail</name>
    <dbReference type="NCBI Taxonomy" id="112525"/>
    <lineage>
        <taxon>Eukaryota</taxon>
        <taxon>Metazoa</taxon>
        <taxon>Spiralia</taxon>
        <taxon>Lophotrochozoa</taxon>
        <taxon>Mollusca</taxon>
        <taxon>Gastropoda</taxon>
        <taxon>Heterobranchia</taxon>
        <taxon>Euthyneura</taxon>
        <taxon>Panpulmonata</taxon>
        <taxon>Hygrophila</taxon>
        <taxon>Lymnaeoidea</taxon>
        <taxon>Planorbidae</taxon>
        <taxon>Biomphalaria</taxon>
    </lineage>
</organism>
<gene>
    <name evidence="2" type="ORF">Bpfe_017818</name>
</gene>
<protein>
    <submittedName>
        <fullName evidence="2">Uncharacterized protein</fullName>
    </submittedName>
</protein>
<keyword evidence="3" id="KW-1185">Reference proteome</keyword>
<dbReference type="AlphaFoldDB" id="A0AAD8BE98"/>
<sequence>MFLAEMDTVGLFLLILVLVFIVVMLLCMAVWLWRKTGTLTTARGRIVTLDPLVNSMTYCNYSEQ</sequence>
<keyword evidence="1" id="KW-0812">Transmembrane</keyword>
<feature type="non-terminal residue" evidence="2">
    <location>
        <position position="64"/>
    </location>
</feature>
<name>A0AAD8BE98_BIOPF</name>
<dbReference type="Proteomes" id="UP001233172">
    <property type="component" value="Unassembled WGS sequence"/>
</dbReference>
<keyword evidence="1" id="KW-0472">Membrane</keyword>
<comment type="caution">
    <text evidence="2">The sequence shown here is derived from an EMBL/GenBank/DDBJ whole genome shotgun (WGS) entry which is preliminary data.</text>
</comment>
<dbReference type="EMBL" id="JASAOG010000092">
    <property type="protein sequence ID" value="KAK0052702.1"/>
    <property type="molecule type" value="Genomic_DNA"/>
</dbReference>